<proteinExistence type="predicted"/>
<evidence type="ECO:0000313" key="2">
    <source>
        <dbReference type="Proteomes" id="UP000444721"/>
    </source>
</evidence>
<reference evidence="1 2" key="1">
    <citation type="journal article" date="2019" name="Sci. Rep.">
        <title>Nanopore sequencing improves the draft genome of the human pathogenic amoeba Naegleria fowleri.</title>
        <authorList>
            <person name="Liechti N."/>
            <person name="Schurch N."/>
            <person name="Bruggmann R."/>
            <person name="Wittwer M."/>
        </authorList>
    </citation>
    <scope>NUCLEOTIDE SEQUENCE [LARGE SCALE GENOMIC DNA]</scope>
    <source>
        <strain evidence="1 2">ATCC 30894</strain>
    </source>
</reference>
<accession>A0A6A5C1Q8</accession>
<keyword evidence="2" id="KW-1185">Reference proteome</keyword>
<gene>
    <name evidence="1" type="ORF">FDP41_000981</name>
</gene>
<protein>
    <submittedName>
        <fullName evidence="1">Uncharacterized protein</fullName>
    </submittedName>
</protein>
<dbReference type="EMBL" id="VFQX01000022">
    <property type="protein sequence ID" value="KAF0979828.1"/>
    <property type="molecule type" value="Genomic_DNA"/>
</dbReference>
<dbReference type="VEuPathDB" id="AmoebaDB:NF0013910"/>
<dbReference type="OMA" id="NDHNEFI"/>
<dbReference type="RefSeq" id="XP_044564541.1">
    <property type="nucleotide sequence ID" value="XM_044713808.1"/>
</dbReference>
<name>A0A6A5C1Q8_NAEFO</name>
<dbReference type="AlphaFoldDB" id="A0A6A5C1Q8"/>
<dbReference type="Proteomes" id="UP000444721">
    <property type="component" value="Unassembled WGS sequence"/>
</dbReference>
<dbReference type="OrthoDB" id="10332942at2759"/>
<dbReference type="VEuPathDB" id="AmoebaDB:NfTy_050200"/>
<comment type="caution">
    <text evidence="1">The sequence shown here is derived from an EMBL/GenBank/DDBJ whole genome shotgun (WGS) entry which is preliminary data.</text>
</comment>
<evidence type="ECO:0000313" key="1">
    <source>
        <dbReference type="EMBL" id="KAF0979828.1"/>
    </source>
</evidence>
<dbReference type="VEuPathDB" id="AmoebaDB:FDP41_000981"/>
<sequence>MSSAFMDAPLLDFTVGTNNDDNNNTSNPYNPYNMVSNQGSSSSSNSALVELQILEKAKQIDQIKLQLIEHRFNTKVIIDDEYRSFLKNQIGQLHVLESQIAQLRINDHNEFINSLKLDDLNATNPVKKNLVEPAVAKVDALTVKSFLSKAEKNNAMRRWNKAINAVRGISKFSQTYENARIKKAEEILKNPISAQMKNEILELRKSLVILNNKKKLTPDQEMLKEKLVEELRELDKRYHDQFSQE</sequence>
<organism evidence="1 2">
    <name type="scientific">Naegleria fowleri</name>
    <name type="common">Brain eating amoeba</name>
    <dbReference type="NCBI Taxonomy" id="5763"/>
    <lineage>
        <taxon>Eukaryota</taxon>
        <taxon>Discoba</taxon>
        <taxon>Heterolobosea</taxon>
        <taxon>Tetramitia</taxon>
        <taxon>Eutetramitia</taxon>
        <taxon>Vahlkampfiidae</taxon>
        <taxon>Naegleria</taxon>
    </lineage>
</organism>
<dbReference type="GeneID" id="68108199"/>